<comment type="caution">
    <text evidence="2">The sequence shown here is derived from an EMBL/GenBank/DDBJ whole genome shotgun (WGS) entry which is preliminary data.</text>
</comment>
<reference evidence="2 3" key="1">
    <citation type="submission" date="2019-12" db="EMBL/GenBank/DDBJ databases">
        <title>A genome sequence resource for the geographically widespread anthracnose pathogen Colletotrichum asianum.</title>
        <authorList>
            <person name="Meng Y."/>
        </authorList>
    </citation>
    <scope>NUCLEOTIDE SEQUENCE [LARGE SCALE GENOMIC DNA]</scope>
    <source>
        <strain evidence="2 3">ICMP 18580</strain>
    </source>
</reference>
<feature type="compositionally biased region" description="Polar residues" evidence="1">
    <location>
        <begin position="260"/>
        <end position="271"/>
    </location>
</feature>
<proteinExistence type="predicted"/>
<dbReference type="AlphaFoldDB" id="A0A8H3VZJ9"/>
<feature type="region of interest" description="Disordered" evidence="1">
    <location>
        <begin position="318"/>
        <end position="355"/>
    </location>
</feature>
<protein>
    <submittedName>
        <fullName evidence="2">Uncharacterized protein</fullName>
    </submittedName>
</protein>
<organism evidence="2 3">
    <name type="scientific">Colletotrichum asianum</name>
    <dbReference type="NCBI Taxonomy" id="702518"/>
    <lineage>
        <taxon>Eukaryota</taxon>
        <taxon>Fungi</taxon>
        <taxon>Dikarya</taxon>
        <taxon>Ascomycota</taxon>
        <taxon>Pezizomycotina</taxon>
        <taxon>Sordariomycetes</taxon>
        <taxon>Hypocreomycetidae</taxon>
        <taxon>Glomerellales</taxon>
        <taxon>Glomerellaceae</taxon>
        <taxon>Colletotrichum</taxon>
        <taxon>Colletotrichum gloeosporioides species complex</taxon>
    </lineage>
</organism>
<feature type="compositionally biased region" description="Polar residues" evidence="1">
    <location>
        <begin position="318"/>
        <end position="332"/>
    </location>
</feature>
<feature type="region of interest" description="Disordered" evidence="1">
    <location>
        <begin position="169"/>
        <end position="302"/>
    </location>
</feature>
<evidence type="ECO:0000256" key="1">
    <source>
        <dbReference type="SAM" id="MobiDB-lite"/>
    </source>
</evidence>
<feature type="compositionally biased region" description="Acidic residues" evidence="1">
    <location>
        <begin position="229"/>
        <end position="247"/>
    </location>
</feature>
<feature type="compositionally biased region" description="Polar residues" evidence="1">
    <location>
        <begin position="291"/>
        <end position="300"/>
    </location>
</feature>
<gene>
    <name evidence="2" type="ORF">GQ607_016368</name>
</gene>
<dbReference type="Proteomes" id="UP000434172">
    <property type="component" value="Unassembled WGS sequence"/>
</dbReference>
<sequence>MSVPEHCRPLLNHLLALVANGEQSKCRVYPALLRLEAALTKDATRWDVVGIRRDLPERISTWLVDHFPFDLESVQSRRARPKIKKLATEWRISPRHILFHFAYDYSFQGEPFFAALVRMAHLIPNFPTALSNLWEQATNRRALVANRPGLQRNAVGLILADVENATQAMRSTSSANVSKPEPKNDEPEAQERPKEQEQLEKEQQQPAKEQEHGREHQPDGEQQLNRELDSEEEQDPEKEQESEEEGQPEVGRREDRERTGVTNGGSTTTMPSVDGAAVQSLKTVFPATRMGPQTPSQTLESHAGRGVGILAEAKTSTNSLIGHQKSPQTINFSDDDDEEDNEVPYDTPELGDSGNLFGACDSPTLVESSRSAVNRPVLISHPAPDEPSPLQAKAALNLLGKQNFPKTSTIPAAFASKGLAQTSTTQNTFLKRPFPDCDVQGPSTAATKKARTEPSAMSEPRSSILDGDSSARNQRLDRALYRICAVYDSRALAVGLGTMEEIISEAYTPRPELLNAVPLSSTILLPLPSDGNSSAIAVLRNRPDMWTVDLFDPTADVVSDNVQGMIESFFKHHLPEVEEIPKCILCSCPSLLRLADQAVYAFAIGLHALVSVPLPRKLPDRLWRLVLASVVDVDLEATEWKKLVPMTRVSLQPRVSEHLPNSMSTEQQVVECMRIAEECRRWQSRLEVQMKQTVGELQQVAADVASVSTVVALLLRGGGAQTELRAEGEVESTASTRNELQDMEAHLGSLRLQLNEEMLDHKRFIKDLTTAGMR</sequence>
<feature type="compositionally biased region" description="Basic and acidic residues" evidence="1">
    <location>
        <begin position="180"/>
        <end position="228"/>
    </location>
</feature>
<keyword evidence="3" id="KW-1185">Reference proteome</keyword>
<evidence type="ECO:0000313" key="3">
    <source>
        <dbReference type="Proteomes" id="UP000434172"/>
    </source>
</evidence>
<dbReference type="EMBL" id="WOWK01000160">
    <property type="protein sequence ID" value="KAF0316401.1"/>
    <property type="molecule type" value="Genomic_DNA"/>
</dbReference>
<accession>A0A8H3VZJ9</accession>
<dbReference type="OrthoDB" id="4846443at2759"/>
<feature type="region of interest" description="Disordered" evidence="1">
    <location>
        <begin position="431"/>
        <end position="469"/>
    </location>
</feature>
<name>A0A8H3VZJ9_9PEZI</name>
<feature type="compositionally biased region" description="Acidic residues" evidence="1">
    <location>
        <begin position="333"/>
        <end position="343"/>
    </location>
</feature>
<feature type="compositionally biased region" description="Basic and acidic residues" evidence="1">
    <location>
        <begin position="250"/>
        <end position="259"/>
    </location>
</feature>
<evidence type="ECO:0000313" key="2">
    <source>
        <dbReference type="EMBL" id="KAF0316401.1"/>
    </source>
</evidence>